<dbReference type="Pfam" id="PF19300">
    <property type="entry name" value="BPD_transp_1_N"/>
    <property type="match status" value="1"/>
</dbReference>
<dbReference type="KEGG" id="phy:AJ81_08880"/>
<dbReference type="PATRIC" id="fig|1123384.7.peg.1782"/>
<dbReference type="Gene3D" id="1.10.3720.10">
    <property type="entry name" value="MetI-like"/>
    <property type="match status" value="1"/>
</dbReference>
<keyword evidence="10" id="KW-1185">Reference proteome</keyword>
<comment type="subcellular location">
    <subcellularLocation>
        <location evidence="1 7">Cell membrane</location>
        <topology evidence="1 7">Multi-pass membrane protein</topology>
    </subcellularLocation>
</comment>
<evidence type="ECO:0000256" key="3">
    <source>
        <dbReference type="ARBA" id="ARBA00022475"/>
    </source>
</evidence>
<keyword evidence="5 7" id="KW-1133">Transmembrane helix</keyword>
<dbReference type="Pfam" id="PF00528">
    <property type="entry name" value="BPD_transp_1"/>
    <property type="match status" value="1"/>
</dbReference>
<comment type="similarity">
    <text evidence="7">Belongs to the binding-protein-dependent transport system permease family.</text>
</comment>
<dbReference type="PANTHER" id="PTHR43163:SF6">
    <property type="entry name" value="DIPEPTIDE TRANSPORT SYSTEM PERMEASE PROTEIN DPPB-RELATED"/>
    <property type="match status" value="1"/>
</dbReference>
<name>A0A0X1KSJ5_9THEM</name>
<evidence type="ECO:0000256" key="2">
    <source>
        <dbReference type="ARBA" id="ARBA00022448"/>
    </source>
</evidence>
<dbReference type="EMBL" id="CP007141">
    <property type="protein sequence ID" value="AJC74268.1"/>
    <property type="molecule type" value="Genomic_DNA"/>
</dbReference>
<dbReference type="PaxDb" id="1123384-AJ81_08880"/>
<keyword evidence="4 7" id="KW-0812">Transmembrane</keyword>
<dbReference type="SUPFAM" id="SSF161098">
    <property type="entry name" value="MetI-like"/>
    <property type="match status" value="1"/>
</dbReference>
<evidence type="ECO:0000313" key="10">
    <source>
        <dbReference type="Proteomes" id="UP000077469"/>
    </source>
</evidence>
<keyword evidence="2 7" id="KW-0813">Transport</keyword>
<feature type="transmembrane region" description="Helical" evidence="7">
    <location>
        <begin position="137"/>
        <end position="157"/>
    </location>
</feature>
<organism evidence="9 10">
    <name type="scientific">Pseudothermotoga hypogea DSM 11164 = NBRC 106472</name>
    <dbReference type="NCBI Taxonomy" id="1123384"/>
    <lineage>
        <taxon>Bacteria</taxon>
        <taxon>Thermotogati</taxon>
        <taxon>Thermotogota</taxon>
        <taxon>Thermotogae</taxon>
        <taxon>Thermotogales</taxon>
        <taxon>Thermotogaceae</taxon>
        <taxon>Pseudothermotoga</taxon>
    </lineage>
</organism>
<evidence type="ECO:0000256" key="5">
    <source>
        <dbReference type="ARBA" id="ARBA00022989"/>
    </source>
</evidence>
<dbReference type="PROSITE" id="PS50928">
    <property type="entry name" value="ABC_TM1"/>
    <property type="match status" value="1"/>
</dbReference>
<dbReference type="PANTHER" id="PTHR43163">
    <property type="entry name" value="DIPEPTIDE TRANSPORT SYSTEM PERMEASE PROTEIN DPPB-RELATED"/>
    <property type="match status" value="1"/>
</dbReference>
<evidence type="ECO:0000256" key="4">
    <source>
        <dbReference type="ARBA" id="ARBA00022692"/>
    </source>
</evidence>
<evidence type="ECO:0000259" key="8">
    <source>
        <dbReference type="PROSITE" id="PS50928"/>
    </source>
</evidence>
<keyword evidence="6 7" id="KW-0472">Membrane</keyword>
<feature type="domain" description="ABC transmembrane type-1" evidence="8">
    <location>
        <begin position="98"/>
        <end position="303"/>
    </location>
</feature>
<feature type="transmembrane region" description="Helical" evidence="7">
    <location>
        <begin position="177"/>
        <end position="197"/>
    </location>
</feature>
<dbReference type="CDD" id="cd06261">
    <property type="entry name" value="TM_PBP2"/>
    <property type="match status" value="1"/>
</dbReference>
<evidence type="ECO:0000256" key="7">
    <source>
        <dbReference type="RuleBase" id="RU363032"/>
    </source>
</evidence>
<evidence type="ECO:0000256" key="6">
    <source>
        <dbReference type="ARBA" id="ARBA00023136"/>
    </source>
</evidence>
<dbReference type="GO" id="GO:0005886">
    <property type="term" value="C:plasma membrane"/>
    <property type="evidence" value="ECO:0007669"/>
    <property type="project" value="UniProtKB-SubCell"/>
</dbReference>
<feature type="transmembrane region" description="Helical" evidence="7">
    <location>
        <begin position="284"/>
        <end position="310"/>
    </location>
</feature>
<proteinExistence type="inferred from homology"/>
<feature type="transmembrane region" description="Helical" evidence="7">
    <location>
        <begin position="238"/>
        <end position="264"/>
    </location>
</feature>
<dbReference type="RefSeq" id="WP_031502285.1">
    <property type="nucleotide sequence ID" value="NC_022795.1"/>
</dbReference>
<dbReference type="GO" id="GO:0071916">
    <property type="term" value="F:dipeptide transmembrane transporter activity"/>
    <property type="evidence" value="ECO:0007669"/>
    <property type="project" value="TreeGrafter"/>
</dbReference>
<protein>
    <submittedName>
        <fullName evidence="9">Peptide ABC transporter</fullName>
    </submittedName>
</protein>
<feature type="transmembrane region" description="Helical" evidence="7">
    <location>
        <begin position="104"/>
        <end position="125"/>
    </location>
</feature>
<dbReference type="AlphaFoldDB" id="A0A0X1KSJ5"/>
<dbReference type="InterPro" id="IPR035906">
    <property type="entry name" value="MetI-like_sf"/>
</dbReference>
<evidence type="ECO:0000313" key="9">
    <source>
        <dbReference type="EMBL" id="AJC74268.1"/>
    </source>
</evidence>
<dbReference type="InterPro" id="IPR000515">
    <property type="entry name" value="MetI-like"/>
</dbReference>
<feature type="transmembrane region" description="Helical" evidence="7">
    <location>
        <begin position="12"/>
        <end position="31"/>
    </location>
</feature>
<dbReference type="STRING" id="1123384.AJ81_08880"/>
<evidence type="ECO:0000256" key="1">
    <source>
        <dbReference type="ARBA" id="ARBA00004651"/>
    </source>
</evidence>
<reference evidence="9 10" key="1">
    <citation type="submission" date="2014-01" db="EMBL/GenBank/DDBJ databases">
        <title>Genome sequencing of Thermotog hypogea.</title>
        <authorList>
            <person name="Zhang X."/>
            <person name="Alvare G."/>
            <person name="Fristensky B."/>
            <person name="Chen L."/>
            <person name="Suen T."/>
            <person name="Chen Q."/>
            <person name="Ma K."/>
        </authorList>
    </citation>
    <scope>NUCLEOTIDE SEQUENCE [LARGE SCALE GENOMIC DNA]</scope>
    <source>
        <strain evidence="9 10">DSM 11164</strain>
    </source>
</reference>
<keyword evidence="3" id="KW-1003">Cell membrane</keyword>
<dbReference type="Proteomes" id="UP000077469">
    <property type="component" value="Chromosome"/>
</dbReference>
<accession>A0A0X1KSJ5</accession>
<dbReference type="InterPro" id="IPR045621">
    <property type="entry name" value="BPD_transp_1_N"/>
</dbReference>
<gene>
    <name evidence="9" type="ORF">AJ81_08880</name>
</gene>
<dbReference type="OrthoDB" id="9773683at2"/>
<sequence length="317" mass="35634">MSFAYLLRRILTSIPTVFFVVFVVFIAIHLVPGDVVDMMLGTQNYLTEEQIDQLYKQYGLDKPLIVQFGVWLKNLFTLNFGTSLRTGRRVIDLILDRFPVTLELSVLSMFFATVIGIPLGIVAAIKKNSFVDGLVRVIGLIGLSSPSFWVGAILIVIFSGTFKGFNIFGYVQLREDFLRNLQVMFLPSLTLGLMLSAQIMRMTRSSMLDVLQQEYIRTAKAKGVSYSRLISKHALKNALIPIITLSGIQLGYLLAGTIVIENMFALPGLGRLLLQAVNERDYPVIQFVVMFIAILIVVLNILIDFVYTLIDPRVELR</sequence>